<feature type="compositionally biased region" description="Basic and acidic residues" evidence="8">
    <location>
        <begin position="1132"/>
        <end position="1151"/>
    </location>
</feature>
<evidence type="ECO:0000256" key="3">
    <source>
        <dbReference type="ARBA" id="ARBA00022741"/>
    </source>
</evidence>
<dbReference type="eggNOG" id="KOG0354">
    <property type="taxonomic scope" value="Eukaryota"/>
</dbReference>
<dbReference type="HOGENOM" id="CLU_261996_0_0_1"/>
<name>B3LVD0_DROAN</name>
<dbReference type="OrthoDB" id="6513042at2759"/>
<comment type="subcellular location">
    <subcellularLocation>
        <location evidence="1">Nucleus</location>
    </subcellularLocation>
</comment>
<dbReference type="PROSITE" id="PS51194">
    <property type="entry name" value="HELICASE_CTER"/>
    <property type="match status" value="1"/>
</dbReference>
<evidence type="ECO:0000256" key="6">
    <source>
        <dbReference type="ARBA" id="ARBA00022840"/>
    </source>
</evidence>
<keyword evidence="3" id="KW-0547">Nucleotide-binding</keyword>
<evidence type="ECO:0000259" key="9">
    <source>
        <dbReference type="PROSITE" id="PS51192"/>
    </source>
</evidence>
<evidence type="ECO:0000313" key="12">
    <source>
        <dbReference type="Proteomes" id="UP000007801"/>
    </source>
</evidence>
<dbReference type="InterPro" id="IPR044749">
    <property type="entry name" value="FANCM_DEXDc"/>
</dbReference>
<feature type="compositionally biased region" description="Polar residues" evidence="8">
    <location>
        <begin position="1275"/>
        <end position="1284"/>
    </location>
</feature>
<keyword evidence="6" id="KW-0067">ATP-binding</keyword>
<organism evidence="11 12">
    <name type="scientific">Drosophila ananassae</name>
    <name type="common">Fruit fly</name>
    <dbReference type="NCBI Taxonomy" id="7217"/>
    <lineage>
        <taxon>Eukaryota</taxon>
        <taxon>Metazoa</taxon>
        <taxon>Ecdysozoa</taxon>
        <taxon>Arthropoda</taxon>
        <taxon>Hexapoda</taxon>
        <taxon>Insecta</taxon>
        <taxon>Pterygota</taxon>
        <taxon>Neoptera</taxon>
        <taxon>Endopterygota</taxon>
        <taxon>Diptera</taxon>
        <taxon>Brachycera</taxon>
        <taxon>Muscomorpha</taxon>
        <taxon>Ephydroidea</taxon>
        <taxon>Drosophilidae</taxon>
        <taxon>Drosophila</taxon>
        <taxon>Sophophora</taxon>
    </lineage>
</organism>
<dbReference type="InterPro" id="IPR011545">
    <property type="entry name" value="DEAD/DEAH_box_helicase_dom"/>
</dbReference>
<evidence type="ECO:0000256" key="4">
    <source>
        <dbReference type="ARBA" id="ARBA00022801"/>
    </source>
</evidence>
<dbReference type="KEGG" id="dan:6501374"/>
<dbReference type="InParanoid" id="B3LVD0"/>
<keyword evidence="12" id="KW-1185">Reference proteome</keyword>
<dbReference type="CTD" id="57697"/>
<dbReference type="CDD" id="cd12091">
    <property type="entry name" value="FANCM_ID"/>
    <property type="match status" value="1"/>
</dbReference>
<feature type="compositionally biased region" description="Low complexity" evidence="8">
    <location>
        <begin position="1244"/>
        <end position="1270"/>
    </location>
</feature>
<dbReference type="Proteomes" id="UP000007801">
    <property type="component" value="Unassembled WGS sequence"/>
</dbReference>
<evidence type="ECO:0000256" key="5">
    <source>
        <dbReference type="ARBA" id="ARBA00022806"/>
    </source>
</evidence>
<dbReference type="SUPFAM" id="SSF52540">
    <property type="entry name" value="P-loop containing nucleoside triphosphate hydrolases"/>
    <property type="match status" value="1"/>
</dbReference>
<dbReference type="GO" id="GO:0016787">
    <property type="term" value="F:hydrolase activity"/>
    <property type="evidence" value="ECO:0007669"/>
    <property type="project" value="UniProtKB-KW"/>
</dbReference>
<proteinExistence type="inferred from homology"/>
<dbReference type="GO" id="GO:0035825">
    <property type="term" value="P:homologous recombination"/>
    <property type="evidence" value="ECO:0007669"/>
    <property type="project" value="EnsemblMetazoa"/>
</dbReference>
<feature type="compositionally biased region" description="Acidic residues" evidence="8">
    <location>
        <begin position="1546"/>
        <end position="1555"/>
    </location>
</feature>
<dbReference type="InterPro" id="IPR014001">
    <property type="entry name" value="Helicase_ATP-bd"/>
</dbReference>
<dbReference type="PROSITE" id="PS51192">
    <property type="entry name" value="HELICASE_ATP_BIND_1"/>
    <property type="match status" value="1"/>
</dbReference>
<evidence type="ECO:0008006" key="13">
    <source>
        <dbReference type="Google" id="ProtNLM"/>
    </source>
</evidence>
<dbReference type="Gene3D" id="1.20.1320.20">
    <property type="entry name" value="hef helicase domain"/>
    <property type="match status" value="1"/>
</dbReference>
<dbReference type="GO" id="GO:0045950">
    <property type="term" value="P:negative regulation of mitotic recombination"/>
    <property type="evidence" value="ECO:0007669"/>
    <property type="project" value="EnsemblMetazoa"/>
</dbReference>
<dbReference type="GO" id="GO:0043138">
    <property type="term" value="F:3'-5' DNA helicase activity"/>
    <property type="evidence" value="ECO:0007669"/>
    <property type="project" value="EnsemblMetazoa"/>
</dbReference>
<feature type="region of interest" description="Disordered" evidence="8">
    <location>
        <begin position="1517"/>
        <end position="1555"/>
    </location>
</feature>
<feature type="region of interest" description="Disordered" evidence="8">
    <location>
        <begin position="1081"/>
        <end position="1100"/>
    </location>
</feature>
<accession>B3LVD0</accession>
<feature type="domain" description="Helicase ATP-binding" evidence="9">
    <location>
        <begin position="70"/>
        <end position="242"/>
    </location>
</feature>
<dbReference type="EMBL" id="CH902617">
    <property type="protein sequence ID" value="EDV43662.2"/>
    <property type="molecule type" value="Genomic_DNA"/>
</dbReference>
<dbReference type="GO" id="GO:0045003">
    <property type="term" value="P:double-strand break repair via synthesis-dependent strand annealing"/>
    <property type="evidence" value="ECO:0007669"/>
    <property type="project" value="EnsemblMetazoa"/>
</dbReference>
<evidence type="ECO:0000256" key="1">
    <source>
        <dbReference type="ARBA" id="ARBA00004123"/>
    </source>
</evidence>
<evidence type="ECO:0000256" key="8">
    <source>
        <dbReference type="SAM" id="MobiDB-lite"/>
    </source>
</evidence>
<evidence type="ECO:0000313" key="11">
    <source>
        <dbReference type="EMBL" id="EDV43662.2"/>
    </source>
</evidence>
<evidence type="ECO:0000256" key="2">
    <source>
        <dbReference type="ARBA" id="ARBA00009889"/>
    </source>
</evidence>
<dbReference type="Pfam" id="PF00270">
    <property type="entry name" value="DEAD"/>
    <property type="match status" value="1"/>
</dbReference>
<feature type="region of interest" description="Disordered" evidence="8">
    <location>
        <begin position="1041"/>
        <end position="1069"/>
    </location>
</feature>
<dbReference type="InterPro" id="IPR039686">
    <property type="entry name" value="FANCM/Mph1-like_ID"/>
</dbReference>
<dbReference type="GeneID" id="6501374"/>
<dbReference type="GO" id="GO:0000400">
    <property type="term" value="F:four-way junction DNA binding"/>
    <property type="evidence" value="ECO:0007669"/>
    <property type="project" value="TreeGrafter"/>
</dbReference>
<dbReference type="InterPro" id="IPR027417">
    <property type="entry name" value="P-loop_NTPase"/>
</dbReference>
<keyword evidence="5" id="KW-0347">Helicase</keyword>
<dbReference type="STRING" id="7217.B3LVD0"/>
<keyword evidence="4" id="KW-0378">Hydrolase</keyword>
<dbReference type="GO" id="GO:0036297">
    <property type="term" value="P:interstrand cross-link repair"/>
    <property type="evidence" value="ECO:0007669"/>
    <property type="project" value="TreeGrafter"/>
</dbReference>
<feature type="compositionally biased region" description="Basic and acidic residues" evidence="8">
    <location>
        <begin position="1048"/>
        <end position="1068"/>
    </location>
</feature>
<dbReference type="FunFam" id="3.40.50.300:FF:002583">
    <property type="entry name" value="ATP-dependent DNA helicase fml1"/>
    <property type="match status" value="1"/>
</dbReference>
<feature type="compositionally biased region" description="Basic residues" evidence="8">
    <location>
        <begin position="615"/>
        <end position="626"/>
    </location>
</feature>
<feature type="compositionally biased region" description="Basic and acidic residues" evidence="8">
    <location>
        <begin position="1202"/>
        <end position="1217"/>
    </location>
</feature>
<evidence type="ECO:0000256" key="7">
    <source>
        <dbReference type="ARBA" id="ARBA00023242"/>
    </source>
</evidence>
<dbReference type="InterPro" id="IPR001650">
    <property type="entry name" value="Helicase_C-like"/>
</dbReference>
<gene>
    <name evidence="11" type="primary">Dana\GF18603</name>
    <name evidence="11" type="synonym">dana_GLEANR_19862</name>
    <name evidence="11" type="ORF">GF18603</name>
</gene>
<dbReference type="PANTHER" id="PTHR14025">
    <property type="entry name" value="FANCONI ANEMIA GROUP M FANCM FAMILY MEMBER"/>
    <property type="match status" value="1"/>
</dbReference>
<keyword evidence="7" id="KW-0539">Nucleus</keyword>
<dbReference type="PANTHER" id="PTHR14025:SF20">
    <property type="entry name" value="FANCONI ANEMIA GROUP M PROTEIN"/>
    <property type="match status" value="1"/>
</dbReference>
<dbReference type="FunFam" id="3.40.50.300:FF:000861">
    <property type="entry name" value="Fanconi anemia, complementation group M"/>
    <property type="match status" value="1"/>
</dbReference>
<dbReference type="SMART" id="SM00490">
    <property type="entry name" value="HELICc"/>
    <property type="match status" value="1"/>
</dbReference>
<dbReference type="SMR" id="B3LVD0"/>
<dbReference type="GO" id="GO:0005524">
    <property type="term" value="F:ATP binding"/>
    <property type="evidence" value="ECO:0007669"/>
    <property type="project" value="UniProtKB-KW"/>
</dbReference>
<dbReference type="SMART" id="SM00487">
    <property type="entry name" value="DEXDc"/>
    <property type="match status" value="1"/>
</dbReference>
<dbReference type="CDD" id="cd18033">
    <property type="entry name" value="DEXDc_FANCM"/>
    <property type="match status" value="1"/>
</dbReference>
<feature type="compositionally biased region" description="Basic and acidic residues" evidence="8">
    <location>
        <begin position="1176"/>
        <end position="1191"/>
    </location>
</feature>
<feature type="compositionally biased region" description="Basic and acidic residues" evidence="8">
    <location>
        <begin position="605"/>
        <end position="614"/>
    </location>
</feature>
<reference evidence="11 12" key="1">
    <citation type="journal article" date="2007" name="Nature">
        <title>Evolution of genes and genomes on the Drosophila phylogeny.</title>
        <authorList>
            <consortium name="Drosophila 12 Genomes Consortium"/>
            <person name="Clark A.G."/>
            <person name="Eisen M.B."/>
            <person name="Smith D.R."/>
            <person name="Bergman C.M."/>
            <person name="Oliver B."/>
            <person name="Markow T.A."/>
            <person name="Kaufman T.C."/>
            <person name="Kellis M."/>
            <person name="Gelbart W."/>
            <person name="Iyer V.N."/>
            <person name="Pollard D.A."/>
            <person name="Sackton T.B."/>
            <person name="Larracuente A.M."/>
            <person name="Singh N.D."/>
            <person name="Abad J.P."/>
            <person name="Abt D.N."/>
            <person name="Adryan B."/>
            <person name="Aguade M."/>
            <person name="Akashi H."/>
            <person name="Anderson W.W."/>
            <person name="Aquadro C.F."/>
            <person name="Ardell D.H."/>
            <person name="Arguello R."/>
            <person name="Artieri C.G."/>
            <person name="Barbash D.A."/>
            <person name="Barker D."/>
            <person name="Barsanti P."/>
            <person name="Batterham P."/>
            <person name="Batzoglou S."/>
            <person name="Begun D."/>
            <person name="Bhutkar A."/>
            <person name="Blanco E."/>
            <person name="Bosak S.A."/>
            <person name="Bradley R.K."/>
            <person name="Brand A.D."/>
            <person name="Brent M.R."/>
            <person name="Brooks A.N."/>
            <person name="Brown R.H."/>
            <person name="Butlin R.K."/>
            <person name="Caggese C."/>
            <person name="Calvi B.R."/>
            <person name="Bernardo de Carvalho A."/>
            <person name="Caspi A."/>
            <person name="Castrezana S."/>
            <person name="Celniker S.E."/>
            <person name="Chang J.L."/>
            <person name="Chapple C."/>
            <person name="Chatterji S."/>
            <person name="Chinwalla A."/>
            <person name="Civetta A."/>
            <person name="Clifton S.W."/>
            <person name="Comeron J.M."/>
            <person name="Costello J.C."/>
            <person name="Coyne J.A."/>
            <person name="Daub J."/>
            <person name="David R.G."/>
            <person name="Delcher A.L."/>
            <person name="Delehaunty K."/>
            <person name="Do C.B."/>
            <person name="Ebling H."/>
            <person name="Edwards K."/>
            <person name="Eickbush T."/>
            <person name="Evans J.D."/>
            <person name="Filipski A."/>
            <person name="Findeiss S."/>
            <person name="Freyhult E."/>
            <person name="Fulton L."/>
            <person name="Fulton R."/>
            <person name="Garcia A.C."/>
            <person name="Gardiner A."/>
            <person name="Garfield D.A."/>
            <person name="Garvin B.E."/>
            <person name="Gibson G."/>
            <person name="Gilbert D."/>
            <person name="Gnerre S."/>
            <person name="Godfrey J."/>
            <person name="Good R."/>
            <person name="Gotea V."/>
            <person name="Gravely B."/>
            <person name="Greenberg A.J."/>
            <person name="Griffiths-Jones S."/>
            <person name="Gross S."/>
            <person name="Guigo R."/>
            <person name="Gustafson E.A."/>
            <person name="Haerty W."/>
            <person name="Hahn M.W."/>
            <person name="Halligan D.L."/>
            <person name="Halpern A.L."/>
            <person name="Halter G.M."/>
            <person name="Han M.V."/>
            <person name="Heger A."/>
            <person name="Hillier L."/>
            <person name="Hinrichs A.S."/>
            <person name="Holmes I."/>
            <person name="Hoskins R.A."/>
            <person name="Hubisz M.J."/>
            <person name="Hultmark D."/>
            <person name="Huntley M.A."/>
            <person name="Jaffe D.B."/>
            <person name="Jagadeeshan S."/>
            <person name="Jeck W.R."/>
            <person name="Johnson J."/>
            <person name="Jones C.D."/>
            <person name="Jordan W.C."/>
            <person name="Karpen G.H."/>
            <person name="Kataoka E."/>
            <person name="Keightley P.D."/>
            <person name="Kheradpour P."/>
            <person name="Kirkness E.F."/>
            <person name="Koerich L.B."/>
            <person name="Kristiansen K."/>
            <person name="Kudrna D."/>
            <person name="Kulathinal R.J."/>
            <person name="Kumar S."/>
            <person name="Kwok R."/>
            <person name="Lander E."/>
            <person name="Langley C.H."/>
            <person name="Lapoint R."/>
            <person name="Lazzaro B.P."/>
            <person name="Lee S.J."/>
            <person name="Levesque L."/>
            <person name="Li R."/>
            <person name="Lin C.F."/>
            <person name="Lin M.F."/>
            <person name="Lindblad-Toh K."/>
            <person name="Llopart A."/>
            <person name="Long M."/>
            <person name="Low L."/>
            <person name="Lozovsky E."/>
            <person name="Lu J."/>
            <person name="Luo M."/>
            <person name="Machado C.A."/>
            <person name="Makalowski W."/>
            <person name="Marzo M."/>
            <person name="Matsuda M."/>
            <person name="Matzkin L."/>
            <person name="McAllister B."/>
            <person name="McBride C.S."/>
            <person name="McKernan B."/>
            <person name="McKernan K."/>
            <person name="Mendez-Lago M."/>
            <person name="Minx P."/>
            <person name="Mollenhauer M.U."/>
            <person name="Montooth K."/>
            <person name="Mount S.M."/>
            <person name="Mu X."/>
            <person name="Myers E."/>
            <person name="Negre B."/>
            <person name="Newfeld S."/>
            <person name="Nielsen R."/>
            <person name="Noor M.A."/>
            <person name="O'Grady P."/>
            <person name="Pachter L."/>
            <person name="Papaceit M."/>
            <person name="Parisi M.J."/>
            <person name="Parisi M."/>
            <person name="Parts L."/>
            <person name="Pedersen J.S."/>
            <person name="Pesole G."/>
            <person name="Phillippy A.M."/>
            <person name="Ponting C.P."/>
            <person name="Pop M."/>
            <person name="Porcelli D."/>
            <person name="Powell J.R."/>
            <person name="Prohaska S."/>
            <person name="Pruitt K."/>
            <person name="Puig M."/>
            <person name="Quesneville H."/>
            <person name="Ram K.R."/>
            <person name="Rand D."/>
            <person name="Rasmussen M.D."/>
            <person name="Reed L.K."/>
            <person name="Reenan R."/>
            <person name="Reily A."/>
            <person name="Remington K.A."/>
            <person name="Rieger T.T."/>
            <person name="Ritchie M.G."/>
            <person name="Robin C."/>
            <person name="Rogers Y.H."/>
            <person name="Rohde C."/>
            <person name="Rozas J."/>
            <person name="Rubenfield M.J."/>
            <person name="Ruiz A."/>
            <person name="Russo S."/>
            <person name="Salzberg S.L."/>
            <person name="Sanchez-Gracia A."/>
            <person name="Saranga D.J."/>
            <person name="Sato H."/>
            <person name="Schaeffer S.W."/>
            <person name="Schatz M.C."/>
            <person name="Schlenke T."/>
            <person name="Schwartz R."/>
            <person name="Segarra C."/>
            <person name="Singh R.S."/>
            <person name="Sirot L."/>
            <person name="Sirota M."/>
            <person name="Sisneros N.B."/>
            <person name="Smith C.D."/>
            <person name="Smith T.F."/>
            <person name="Spieth J."/>
            <person name="Stage D.E."/>
            <person name="Stark A."/>
            <person name="Stephan W."/>
            <person name="Strausberg R.L."/>
            <person name="Strempel S."/>
            <person name="Sturgill D."/>
            <person name="Sutton G."/>
            <person name="Sutton G.G."/>
            <person name="Tao W."/>
            <person name="Teichmann S."/>
            <person name="Tobari Y.N."/>
            <person name="Tomimura Y."/>
            <person name="Tsolas J.M."/>
            <person name="Valente V.L."/>
            <person name="Venter E."/>
            <person name="Venter J.C."/>
            <person name="Vicario S."/>
            <person name="Vieira F.G."/>
            <person name="Vilella A.J."/>
            <person name="Villasante A."/>
            <person name="Walenz B."/>
            <person name="Wang J."/>
            <person name="Wasserman M."/>
            <person name="Watts T."/>
            <person name="Wilson D."/>
            <person name="Wilson R.K."/>
            <person name="Wing R.A."/>
            <person name="Wolfner M.F."/>
            <person name="Wong A."/>
            <person name="Wong G.K."/>
            <person name="Wu C.I."/>
            <person name="Wu G."/>
            <person name="Yamamoto D."/>
            <person name="Yang H.P."/>
            <person name="Yang S.P."/>
            <person name="Yorke J.A."/>
            <person name="Yoshida K."/>
            <person name="Zdobnov E."/>
            <person name="Zhang P."/>
            <person name="Zhang Y."/>
            <person name="Zimin A.V."/>
            <person name="Baldwin J."/>
            <person name="Abdouelleil A."/>
            <person name="Abdulkadir J."/>
            <person name="Abebe A."/>
            <person name="Abera B."/>
            <person name="Abreu J."/>
            <person name="Acer S.C."/>
            <person name="Aftuck L."/>
            <person name="Alexander A."/>
            <person name="An P."/>
            <person name="Anderson E."/>
            <person name="Anderson S."/>
            <person name="Arachi H."/>
            <person name="Azer M."/>
            <person name="Bachantsang P."/>
            <person name="Barry A."/>
            <person name="Bayul T."/>
            <person name="Berlin A."/>
            <person name="Bessette D."/>
            <person name="Bloom T."/>
            <person name="Blye J."/>
            <person name="Boguslavskiy L."/>
            <person name="Bonnet C."/>
            <person name="Boukhgalter B."/>
            <person name="Bourzgui I."/>
            <person name="Brown A."/>
            <person name="Cahill P."/>
            <person name="Channer S."/>
            <person name="Cheshatsang Y."/>
            <person name="Chuda L."/>
            <person name="Citroen M."/>
            <person name="Collymore A."/>
            <person name="Cooke P."/>
            <person name="Costello M."/>
            <person name="D'Aco K."/>
            <person name="Daza R."/>
            <person name="De Haan G."/>
            <person name="DeGray S."/>
            <person name="DeMaso C."/>
            <person name="Dhargay N."/>
            <person name="Dooley K."/>
            <person name="Dooley E."/>
            <person name="Doricent M."/>
            <person name="Dorje P."/>
            <person name="Dorjee K."/>
            <person name="Dupes A."/>
            <person name="Elong R."/>
            <person name="Falk J."/>
            <person name="Farina A."/>
            <person name="Faro S."/>
            <person name="Ferguson D."/>
            <person name="Fisher S."/>
            <person name="Foley C.D."/>
            <person name="Franke A."/>
            <person name="Friedrich D."/>
            <person name="Gadbois L."/>
            <person name="Gearin G."/>
            <person name="Gearin C.R."/>
            <person name="Giannoukos G."/>
            <person name="Goode T."/>
            <person name="Graham J."/>
            <person name="Grandbois E."/>
            <person name="Grewal S."/>
            <person name="Gyaltsen K."/>
            <person name="Hafez N."/>
            <person name="Hagos B."/>
            <person name="Hall J."/>
            <person name="Henson C."/>
            <person name="Hollinger A."/>
            <person name="Honan T."/>
            <person name="Huard M.D."/>
            <person name="Hughes L."/>
            <person name="Hurhula B."/>
            <person name="Husby M.E."/>
            <person name="Kamat A."/>
            <person name="Kanga B."/>
            <person name="Kashin S."/>
            <person name="Khazanovich D."/>
            <person name="Kisner P."/>
            <person name="Lance K."/>
            <person name="Lara M."/>
            <person name="Lee W."/>
            <person name="Lennon N."/>
            <person name="Letendre F."/>
            <person name="LeVine R."/>
            <person name="Lipovsky A."/>
            <person name="Liu X."/>
            <person name="Liu J."/>
            <person name="Liu S."/>
            <person name="Lokyitsang T."/>
            <person name="Lokyitsang Y."/>
            <person name="Lubonja R."/>
            <person name="Lui A."/>
            <person name="MacDonald P."/>
            <person name="Magnisalis V."/>
            <person name="Maru K."/>
            <person name="Matthews C."/>
            <person name="McCusker W."/>
            <person name="McDonough S."/>
            <person name="Mehta T."/>
            <person name="Meldrim J."/>
            <person name="Meneus L."/>
            <person name="Mihai O."/>
            <person name="Mihalev A."/>
            <person name="Mihova T."/>
            <person name="Mittelman R."/>
            <person name="Mlenga V."/>
            <person name="Montmayeur A."/>
            <person name="Mulrain L."/>
            <person name="Navidi A."/>
            <person name="Naylor J."/>
            <person name="Negash T."/>
            <person name="Nguyen T."/>
            <person name="Nguyen N."/>
            <person name="Nicol R."/>
            <person name="Norbu C."/>
            <person name="Norbu N."/>
            <person name="Novod N."/>
            <person name="O'Neill B."/>
            <person name="Osman S."/>
            <person name="Markiewicz E."/>
            <person name="Oyono O.L."/>
            <person name="Patti C."/>
            <person name="Phunkhang P."/>
            <person name="Pierre F."/>
            <person name="Priest M."/>
            <person name="Raghuraman S."/>
            <person name="Rege F."/>
            <person name="Reyes R."/>
            <person name="Rise C."/>
            <person name="Rogov P."/>
            <person name="Ross K."/>
            <person name="Ryan E."/>
            <person name="Settipalli S."/>
            <person name="Shea T."/>
            <person name="Sherpa N."/>
            <person name="Shi L."/>
            <person name="Shih D."/>
            <person name="Sparrow T."/>
            <person name="Spaulding J."/>
            <person name="Stalker J."/>
            <person name="Stange-Thomann N."/>
            <person name="Stavropoulos S."/>
            <person name="Stone C."/>
            <person name="Strader C."/>
            <person name="Tesfaye S."/>
            <person name="Thomson T."/>
            <person name="Thoulutsang Y."/>
            <person name="Thoulutsang D."/>
            <person name="Topham K."/>
            <person name="Topping I."/>
            <person name="Tsamla T."/>
            <person name="Vassiliev H."/>
            <person name="Vo A."/>
            <person name="Wangchuk T."/>
            <person name="Wangdi T."/>
            <person name="Weiand M."/>
            <person name="Wilkinson J."/>
            <person name="Wilson A."/>
            <person name="Yadav S."/>
            <person name="Young G."/>
            <person name="Yu Q."/>
            <person name="Zembek L."/>
            <person name="Zhong D."/>
            <person name="Zimmer A."/>
            <person name="Zwirko Z."/>
            <person name="Jaffe D.B."/>
            <person name="Alvarez P."/>
            <person name="Brockman W."/>
            <person name="Butler J."/>
            <person name="Chin C."/>
            <person name="Gnerre S."/>
            <person name="Grabherr M."/>
            <person name="Kleber M."/>
            <person name="Mauceli E."/>
            <person name="MacCallum I."/>
        </authorList>
    </citation>
    <scope>NUCLEOTIDE SEQUENCE [LARGE SCALE GENOMIC DNA]</scope>
    <source>
        <strain evidence="12">Tucson 14024-0371.13</strain>
    </source>
</reference>
<feature type="region of interest" description="Disordered" evidence="8">
    <location>
        <begin position="1176"/>
        <end position="1364"/>
    </location>
</feature>
<feature type="region of interest" description="Disordered" evidence="8">
    <location>
        <begin position="605"/>
        <end position="629"/>
    </location>
</feature>
<dbReference type="Pfam" id="PF00271">
    <property type="entry name" value="Helicase_C"/>
    <property type="match status" value="1"/>
</dbReference>
<dbReference type="Gene3D" id="3.40.50.300">
    <property type="entry name" value="P-loop containing nucleotide triphosphate hydrolases"/>
    <property type="match status" value="2"/>
</dbReference>
<dbReference type="GO" id="GO:0009378">
    <property type="term" value="F:four-way junction helicase activity"/>
    <property type="evidence" value="ECO:0007669"/>
    <property type="project" value="TreeGrafter"/>
</dbReference>
<feature type="region of interest" description="Disordered" evidence="8">
    <location>
        <begin position="1131"/>
        <end position="1151"/>
    </location>
</feature>
<sequence length="1555" mass="176418">MMDSEWLDNDDELAAALAIHEQQETEESGSGTRMSPPGVADDACEGFDLSAGHNWIYPTNMPLRSYQQAIVQSALYKNTLVVLPTGLGKTFIAAVVMYNFYRWYPQGKIVFMAPTRPLVAQQINASQKIMPFAAADTVQLTGQLARPKRAQLWESKRVFFVTPQVVHSDMLEAEGGATFPFSSVKLVVVDEAHRAKGRYAYTQVADSMMAHNRNFRMLALSATPGRTMDDVATVCQNLFISNLQVRWDTSIDVQPYIHRRTIRTIVVSIKDRIKEPREQLLQIIEPYLRQLIEADIIKGNKGSISKNSLLYEQKLFIDRSTQNRHPEHNIIMGNFSMCISLYHSLELMERHGLRVFVNNFDADEDGREKFVLARDRQLRDLVEQVRQELGANPLNYTTNAMTNGEVPPLPADLDFGHAKYEKLRQVLLQHFESHSDSRAIVFCEYRESVMLIQRLLLQHRPLLRPRCFVGQGATVGASYALTQKQQLQIMADFRSGTSNVLVATSIGEEGIDVGEVEMIVCFDICSSNPTRFVQRIGRTGRKKNGEVVMLVTEGREQQILKDVLAHKDQINRKILNSSAVQVSLYQHNPRMVPLQFNPKCEEKHMETAVEEKPKPTAKKKEPKKRKELPVKTGNLRKYFKETAPSESQQGILQGMPAYTMSEASQAMVKEQVSRRSITLKNFLVETQATSSTTTSSSQEEVQRLRKLNRLLQSNKPIIPESQDLISHLNDEYLPRTLKLYLLQSNPDFVKDIHTKVLLQSQLDIADNRLNSRQQRTRNNYKLILDICNGPEKVEELMQADESGAEITLRDFEDPLEAKRDKRFMATCDTIFKGLDEQGLNTDNFELKQQLLEKLEMRNLEATVNEQLGGIETSWDEEEVEDPMEEQCDSLYLSQKTELEPFEPIHHSSTPIRVKPLSKLMFEPPPKEDATDLGDTLSRLNGLMSLSVLNAESSGRPSPDPPPITESTIYPISQGGSPVKTELCPDQEHVESTPEDLDLIPIPEEENLSSQKKLEKCKEELASLLEEMDIFLEPMDEEVALISQQQKGDSNDPKTESKYLEKPGKVKDDDTMDIFLEPMDEEVASTSQKHKSNANESKCLEKKEKVKEEDLFLDDLDDFWEPMAEEVALMSQQDKKGIKEQPEDVKQEPKIYNKDLDFQLDDFDDFLEPMAEEVELMSHQKENNKKEKKVESMPKPLDLYSPQKRELISPTLESKENKPQSAPCGSPNIFDCDSLSPWKPQGKTLAAKLAAKASSKHPCSPSSSKKCPQSPENRKPTNPQGQEKSPSIFDLYLKRMRGHGRLAKAAASLHRMTSTTTPTTGRQQKEQEEDSPVIRRPSKRKIIISSDEEADEKPSSQVPSTQADCDFDDVQLIPDTQMLDTPSPPIQARKKRRYYNSFIADEAEKSGSDHDEEAETTIGTYLKDSVIVSSDEDDHNDTNMHAIYLQAARSPIQRPGAFKMPAPRAYLNDSQIFSQPVEDDISQYLPGSFIVDDDTSTTERGLDVSECPLEKAERILKERRRQRRLGIQPPDPPPNKRRRVQTISTSSDEDDVIFVK</sequence>
<comment type="similarity">
    <text evidence="2">Belongs to the DEAD box helicase family. DEAH subfamily. FANCM sub-subfamily.</text>
</comment>
<dbReference type="FunCoup" id="B3LVD0">
    <property type="interactions" value="554"/>
</dbReference>
<evidence type="ECO:0000259" key="10">
    <source>
        <dbReference type="PROSITE" id="PS51194"/>
    </source>
</evidence>
<protein>
    <recommendedName>
        <fullName evidence="13">Fanconi anemia group M protein</fullName>
    </recommendedName>
</protein>
<feature type="domain" description="Helicase C-terminal" evidence="10">
    <location>
        <begin position="422"/>
        <end position="586"/>
    </location>
</feature>
<dbReference type="GO" id="GO:0005634">
    <property type="term" value="C:nucleus"/>
    <property type="evidence" value="ECO:0007669"/>
    <property type="project" value="UniProtKB-SubCell"/>
</dbReference>